<dbReference type="InterPro" id="IPR001041">
    <property type="entry name" value="2Fe-2S_ferredoxin-type"/>
</dbReference>
<evidence type="ECO:0000256" key="3">
    <source>
        <dbReference type="ARBA" id="ARBA00023004"/>
    </source>
</evidence>
<dbReference type="EMBL" id="NPEU01000365">
    <property type="protein sequence ID" value="RAI33357.1"/>
    <property type="molecule type" value="Genomic_DNA"/>
</dbReference>
<evidence type="ECO:0000256" key="2">
    <source>
        <dbReference type="ARBA" id="ARBA00022723"/>
    </source>
</evidence>
<protein>
    <submittedName>
        <fullName evidence="6">(2Fe-2S)-binding protein</fullName>
    </submittedName>
</protein>
<comment type="caution">
    <text evidence="6">The sequence shown here is derived from an EMBL/GenBank/DDBJ whole genome shotgun (WGS) entry which is preliminary data.</text>
</comment>
<dbReference type="InterPro" id="IPR036010">
    <property type="entry name" value="2Fe-2S_ferredoxin-like_sf"/>
</dbReference>
<dbReference type="AlphaFoldDB" id="A0A327K4Q5"/>
<evidence type="ECO:0000256" key="4">
    <source>
        <dbReference type="ARBA" id="ARBA00023014"/>
    </source>
</evidence>
<dbReference type="GO" id="GO:0016491">
    <property type="term" value="F:oxidoreductase activity"/>
    <property type="evidence" value="ECO:0007669"/>
    <property type="project" value="InterPro"/>
</dbReference>
<dbReference type="Proteomes" id="UP000248863">
    <property type="component" value="Unassembled WGS sequence"/>
</dbReference>
<feature type="domain" description="2Fe-2S ferredoxin-type" evidence="5">
    <location>
        <begin position="9"/>
        <end position="85"/>
    </location>
</feature>
<evidence type="ECO:0000313" key="7">
    <source>
        <dbReference type="Proteomes" id="UP000248863"/>
    </source>
</evidence>
<keyword evidence="3" id="KW-0408">Iron</keyword>
<dbReference type="GO" id="GO:0046872">
    <property type="term" value="F:metal ion binding"/>
    <property type="evidence" value="ECO:0007669"/>
    <property type="project" value="UniProtKB-KW"/>
</dbReference>
<evidence type="ECO:0000313" key="6">
    <source>
        <dbReference type="EMBL" id="RAI33357.1"/>
    </source>
</evidence>
<dbReference type="InterPro" id="IPR051452">
    <property type="entry name" value="Diverse_Oxidoreductases"/>
</dbReference>
<proteinExistence type="predicted"/>
<sequence>MTLSADDAPAVALIVNGAPVRLSGDPTRPLLAVLREELGLTGSRFGCGQEQCGACMVLIDGEPAYSCSREIGSLAGRSVVTIEGLGSGRGLHPLQQALLDEQAGQCGYCLSGIMISGAALLARNPSPTRPEILDALDRHLCRCGVHNRVVRAVQRAGAVLAANAAAGAGA</sequence>
<dbReference type="PANTHER" id="PTHR44379">
    <property type="entry name" value="OXIDOREDUCTASE WITH IRON-SULFUR SUBUNIT"/>
    <property type="match status" value="1"/>
</dbReference>
<dbReference type="PROSITE" id="PS51085">
    <property type="entry name" value="2FE2S_FER_2"/>
    <property type="match status" value="1"/>
</dbReference>
<dbReference type="PANTHER" id="PTHR44379:SF6">
    <property type="entry name" value="BLR6046 PROTEIN"/>
    <property type="match status" value="1"/>
</dbReference>
<dbReference type="GO" id="GO:0051537">
    <property type="term" value="F:2 iron, 2 sulfur cluster binding"/>
    <property type="evidence" value="ECO:0007669"/>
    <property type="project" value="UniProtKB-KW"/>
</dbReference>
<organism evidence="6 7">
    <name type="scientific">Rhodoplanes elegans</name>
    <dbReference type="NCBI Taxonomy" id="29408"/>
    <lineage>
        <taxon>Bacteria</taxon>
        <taxon>Pseudomonadati</taxon>
        <taxon>Pseudomonadota</taxon>
        <taxon>Alphaproteobacteria</taxon>
        <taxon>Hyphomicrobiales</taxon>
        <taxon>Nitrobacteraceae</taxon>
        <taxon>Rhodoplanes</taxon>
    </lineage>
</organism>
<evidence type="ECO:0000256" key="1">
    <source>
        <dbReference type="ARBA" id="ARBA00022714"/>
    </source>
</evidence>
<keyword evidence="7" id="KW-1185">Reference proteome</keyword>
<dbReference type="Gene3D" id="1.10.150.120">
    <property type="entry name" value="[2Fe-2S]-binding domain"/>
    <property type="match status" value="1"/>
</dbReference>
<dbReference type="Pfam" id="PF01799">
    <property type="entry name" value="Fer2_2"/>
    <property type="match status" value="1"/>
</dbReference>
<dbReference type="OrthoDB" id="9806714at2"/>
<keyword evidence="1" id="KW-0001">2Fe-2S</keyword>
<name>A0A327K4Q5_9BRAD</name>
<gene>
    <name evidence="6" type="ORF">CH338_22680</name>
</gene>
<dbReference type="RefSeq" id="WP_111359358.1">
    <property type="nucleotide sequence ID" value="NZ_NHSK01000190.1"/>
</dbReference>
<keyword evidence="4" id="KW-0411">Iron-sulfur</keyword>
<accession>A0A327K4Q5</accession>
<dbReference type="Gene3D" id="3.10.20.30">
    <property type="match status" value="1"/>
</dbReference>
<evidence type="ECO:0000259" key="5">
    <source>
        <dbReference type="PROSITE" id="PS51085"/>
    </source>
</evidence>
<dbReference type="SUPFAM" id="SSF54292">
    <property type="entry name" value="2Fe-2S ferredoxin-like"/>
    <property type="match status" value="1"/>
</dbReference>
<dbReference type="InterPro" id="IPR036884">
    <property type="entry name" value="2Fe-2S-bd_dom_sf"/>
</dbReference>
<dbReference type="Pfam" id="PF00111">
    <property type="entry name" value="Fer2"/>
    <property type="match status" value="1"/>
</dbReference>
<dbReference type="InterPro" id="IPR002888">
    <property type="entry name" value="2Fe-2S-bd"/>
</dbReference>
<dbReference type="SUPFAM" id="SSF47741">
    <property type="entry name" value="CO dehydrogenase ISP C-domain like"/>
    <property type="match status" value="1"/>
</dbReference>
<dbReference type="InterPro" id="IPR012675">
    <property type="entry name" value="Beta-grasp_dom_sf"/>
</dbReference>
<keyword evidence="2" id="KW-0479">Metal-binding</keyword>
<reference evidence="6 7" key="1">
    <citation type="submission" date="2017-07" db="EMBL/GenBank/DDBJ databases">
        <title>Draft Genome Sequences of Select Purple Nonsulfur Bacteria.</title>
        <authorList>
            <person name="Lasarre B."/>
            <person name="Mckinlay J.B."/>
        </authorList>
    </citation>
    <scope>NUCLEOTIDE SEQUENCE [LARGE SCALE GENOMIC DNA]</scope>
    <source>
        <strain evidence="6 7">DSM 11907</strain>
    </source>
</reference>